<dbReference type="KEGG" id="dpx:DAPPUDRAFT_244159"/>
<dbReference type="HOGENOM" id="CLU_2608443_0_0_1"/>
<dbReference type="PhylomeDB" id="E9GKC2"/>
<dbReference type="Proteomes" id="UP000000305">
    <property type="component" value="Unassembled WGS sequence"/>
</dbReference>
<reference evidence="1 2" key="1">
    <citation type="journal article" date="2011" name="Science">
        <title>The ecoresponsive genome of Daphnia pulex.</title>
        <authorList>
            <person name="Colbourne J.K."/>
            <person name="Pfrender M.E."/>
            <person name="Gilbert D."/>
            <person name="Thomas W.K."/>
            <person name="Tucker A."/>
            <person name="Oakley T.H."/>
            <person name="Tokishita S."/>
            <person name="Aerts A."/>
            <person name="Arnold G.J."/>
            <person name="Basu M.K."/>
            <person name="Bauer D.J."/>
            <person name="Caceres C.E."/>
            <person name="Carmel L."/>
            <person name="Casola C."/>
            <person name="Choi J.H."/>
            <person name="Detter J.C."/>
            <person name="Dong Q."/>
            <person name="Dusheyko S."/>
            <person name="Eads B.D."/>
            <person name="Frohlich T."/>
            <person name="Geiler-Samerotte K.A."/>
            <person name="Gerlach D."/>
            <person name="Hatcher P."/>
            <person name="Jogdeo S."/>
            <person name="Krijgsveld J."/>
            <person name="Kriventseva E.V."/>
            <person name="Kultz D."/>
            <person name="Laforsch C."/>
            <person name="Lindquist E."/>
            <person name="Lopez J."/>
            <person name="Manak J.R."/>
            <person name="Muller J."/>
            <person name="Pangilinan J."/>
            <person name="Patwardhan R.P."/>
            <person name="Pitluck S."/>
            <person name="Pritham E.J."/>
            <person name="Rechtsteiner A."/>
            <person name="Rho M."/>
            <person name="Rogozin I.B."/>
            <person name="Sakarya O."/>
            <person name="Salamov A."/>
            <person name="Schaack S."/>
            <person name="Shapiro H."/>
            <person name="Shiga Y."/>
            <person name="Skalitzky C."/>
            <person name="Smith Z."/>
            <person name="Souvorov A."/>
            <person name="Sung W."/>
            <person name="Tang Z."/>
            <person name="Tsuchiya D."/>
            <person name="Tu H."/>
            <person name="Vos H."/>
            <person name="Wang M."/>
            <person name="Wolf Y.I."/>
            <person name="Yamagata H."/>
            <person name="Yamada T."/>
            <person name="Ye Y."/>
            <person name="Shaw J.R."/>
            <person name="Andrews J."/>
            <person name="Crease T.J."/>
            <person name="Tang H."/>
            <person name="Lucas S.M."/>
            <person name="Robertson H.M."/>
            <person name="Bork P."/>
            <person name="Koonin E.V."/>
            <person name="Zdobnov E.M."/>
            <person name="Grigoriev I.V."/>
            <person name="Lynch M."/>
            <person name="Boore J.L."/>
        </authorList>
    </citation>
    <scope>NUCLEOTIDE SEQUENCE [LARGE SCALE GENOMIC DNA]</scope>
</reference>
<proteinExistence type="predicted"/>
<evidence type="ECO:0000313" key="1">
    <source>
        <dbReference type="EMBL" id="EFX79963.1"/>
    </source>
</evidence>
<protein>
    <submittedName>
        <fullName evidence="1">Uncharacterized protein</fullName>
    </submittedName>
</protein>
<sequence>MPILGLVDDTVTQIRIVTHIDGIPIAKSSGSQFWPILYSIYGYEKVVIVGMYYELKKPEDVNEFLLDFVTEAKTVSKMG</sequence>
<dbReference type="InParanoid" id="E9GKC2"/>
<dbReference type="STRING" id="6669.E9GKC2"/>
<keyword evidence="2" id="KW-1185">Reference proteome</keyword>
<evidence type="ECO:0000313" key="2">
    <source>
        <dbReference type="Proteomes" id="UP000000305"/>
    </source>
</evidence>
<accession>E9GKC2</accession>
<dbReference type="PANTHER" id="PTHR33053">
    <property type="entry name" value="PROTEIN, PUTATIVE-RELATED"/>
    <property type="match status" value="1"/>
</dbReference>
<dbReference type="EMBL" id="GL732549">
    <property type="protein sequence ID" value="EFX79963.1"/>
    <property type="molecule type" value="Genomic_DNA"/>
</dbReference>
<dbReference type="PANTHER" id="PTHR33053:SF9">
    <property type="entry name" value="AGAP000105-PA"/>
    <property type="match status" value="1"/>
</dbReference>
<organism evidence="1 2">
    <name type="scientific">Daphnia pulex</name>
    <name type="common">Water flea</name>
    <dbReference type="NCBI Taxonomy" id="6669"/>
    <lineage>
        <taxon>Eukaryota</taxon>
        <taxon>Metazoa</taxon>
        <taxon>Ecdysozoa</taxon>
        <taxon>Arthropoda</taxon>
        <taxon>Crustacea</taxon>
        <taxon>Branchiopoda</taxon>
        <taxon>Diplostraca</taxon>
        <taxon>Cladocera</taxon>
        <taxon>Anomopoda</taxon>
        <taxon>Daphniidae</taxon>
        <taxon>Daphnia</taxon>
    </lineage>
</organism>
<dbReference type="AlphaFoldDB" id="E9GKC2"/>
<name>E9GKC2_DAPPU</name>
<gene>
    <name evidence="1" type="ORF">DAPPUDRAFT_244159</name>
</gene>
<dbReference type="OrthoDB" id="6629909at2759"/>